<evidence type="ECO:0000313" key="4">
    <source>
        <dbReference type="EMBL" id="AAI24786.1"/>
    </source>
</evidence>
<dbReference type="GO" id="GO:0046872">
    <property type="term" value="F:metal ion binding"/>
    <property type="evidence" value="ECO:0007669"/>
    <property type="project" value="InterPro"/>
</dbReference>
<dbReference type="OrthoDB" id="69221at2759"/>
<evidence type="ECO:0007829" key="9">
    <source>
        <dbReference type="PeptideAtlas" id="Q08BC3"/>
    </source>
</evidence>
<protein>
    <submittedName>
        <fullName evidence="4 5">Si:ch211-133n4.4</fullName>
    </submittedName>
    <submittedName>
        <fullName evidence="7">Uncharacterized protein LOC559260 precursor</fullName>
    </submittedName>
</protein>
<keyword evidence="1 7" id="KW-0732">Signal</keyword>
<dbReference type="SMR" id="Q08BC3"/>
<dbReference type="EMBL" id="AL928975">
    <property type="status" value="NOT_ANNOTATED_CDS"/>
    <property type="molecule type" value="Genomic_DNA"/>
</dbReference>
<reference evidence="7" key="4">
    <citation type="journal article" date="2015" name="Nat. Commun.">
        <title>RFX transcription factors are essential for hearing in mice.</title>
        <authorList>
            <person name="Elkon R."/>
            <person name="Milon B."/>
            <person name="Morrison L."/>
            <person name="Shah M."/>
            <person name="Vijayakumar S."/>
            <person name="Racherla M."/>
            <person name="Leitch C.C."/>
            <person name="Silipino L."/>
            <person name="Hadi S."/>
            <person name="Weiss-Gayet M."/>
            <person name="Barras E."/>
            <person name="Schmid C.D."/>
            <person name="Ait-Lounis A."/>
            <person name="Barnes A."/>
            <person name="Song Y."/>
            <person name="Eisenman D.J."/>
            <person name="Eliyahu E."/>
            <person name="Frolenkov G.I."/>
            <person name="Strome S.E."/>
            <person name="Durand B."/>
            <person name="Zaghloul N.A."/>
            <person name="Jones S.M."/>
            <person name="Reith W."/>
            <person name="Hertzano R."/>
        </authorList>
    </citation>
    <scope>NUCLEOTIDE SEQUENCE</scope>
</reference>
<accession>A0A8M1NBL9</accession>
<dbReference type="InterPro" id="IPR001604">
    <property type="entry name" value="Endo_G_ENPP1-like_dom"/>
</dbReference>
<sequence>MYLSIVSALLLFGFPFIKTDVVDSFSKCSQFFLEGKPPVIPDILKDSAAQNSNRYKLICQQYQNAVRFATLYDTTNKIPTFSAYKYTGKGNFTKPHSRFRIEPELKDDQAKNSDYRNNIQMTRGHLFPSGHAVDLDTAKSTFTLTNAVPQEKTFNEVTWNQKKNNFKTHMDNNCINVNNKVEAYVVTGVIPGDKKLNDKVNIPSHMWMAYCCYNKNTGLWDTKAYCGTNEEKSTAAFNGESLAALQNFLKEKLKKNNVQLFSNKCK</sequence>
<dbReference type="Proteomes" id="UP000000437">
    <property type="component" value="Chromosome 19"/>
</dbReference>
<dbReference type="PaxDb" id="7955-ENSDARP00000095939"/>
<dbReference type="ZFIN" id="ZDB-GENE-030131-898">
    <property type="gene designation" value="si:ch211-133n4.4"/>
</dbReference>
<dbReference type="Bgee" id="ENSDARG00000071224">
    <property type="expression patterns" value="Expressed in brain and 24 other cell types or tissues"/>
</dbReference>
<dbReference type="RefSeq" id="NP_001070844.1">
    <property type="nucleotide sequence ID" value="NM_001077376.1"/>
</dbReference>
<feature type="domain" description="ENPP1-3/EXOG-like endonuclease/phosphodiesterase" evidence="2">
    <location>
        <begin position="65"/>
        <end position="255"/>
    </location>
</feature>
<keyword evidence="6" id="KW-1185">Reference proteome</keyword>
<evidence type="ECO:0000313" key="5">
    <source>
        <dbReference type="Ensembl" id="ENSDARP00000095939"/>
    </source>
</evidence>
<organism evidence="4">
    <name type="scientific">Danio rerio</name>
    <name type="common">Zebrafish</name>
    <name type="synonym">Brachydanio rerio</name>
    <dbReference type="NCBI Taxonomy" id="7955"/>
    <lineage>
        <taxon>Eukaryota</taxon>
        <taxon>Metazoa</taxon>
        <taxon>Chordata</taxon>
        <taxon>Craniata</taxon>
        <taxon>Vertebrata</taxon>
        <taxon>Euteleostomi</taxon>
        <taxon>Actinopterygii</taxon>
        <taxon>Neopterygii</taxon>
        <taxon>Teleostei</taxon>
        <taxon>Ostariophysi</taxon>
        <taxon>Cypriniformes</taxon>
        <taxon>Danionidae</taxon>
        <taxon>Danioninae</taxon>
        <taxon>Danio</taxon>
    </lineage>
</organism>
<dbReference type="SMART" id="SM00892">
    <property type="entry name" value="Endonuclease_NS"/>
    <property type="match status" value="1"/>
</dbReference>
<evidence type="ECO:0000259" key="3">
    <source>
        <dbReference type="SMART" id="SM00892"/>
    </source>
</evidence>
<dbReference type="SUPFAM" id="SSF54060">
    <property type="entry name" value="His-Me finger endonucleases"/>
    <property type="match status" value="1"/>
</dbReference>
<dbReference type="InterPro" id="IPR020821">
    <property type="entry name" value="ENPP1-3/EXOG-like_nuc-like"/>
</dbReference>
<feature type="signal peptide" evidence="1">
    <location>
        <begin position="1"/>
        <end position="19"/>
    </location>
</feature>
<dbReference type="Reactome" id="R-DRE-114608">
    <property type="pathway name" value="Platelet degranulation"/>
</dbReference>
<evidence type="ECO:0000313" key="7">
    <source>
        <dbReference type="RefSeq" id="NP_001070844.1"/>
    </source>
</evidence>
<dbReference type="Ensembl" id="ENSDART00000105168.5">
    <property type="protein sequence ID" value="ENSDARP00000095939.4"/>
    <property type="gene ID" value="ENSDARG00000071224.6"/>
</dbReference>
<dbReference type="InterPro" id="IPR044925">
    <property type="entry name" value="His-Me_finger_sf"/>
</dbReference>
<dbReference type="InterPro" id="IPR039015">
    <property type="entry name" value="ENDOD1"/>
</dbReference>
<gene>
    <name evidence="4 5 7 8" type="primary">si:ch211-133n4.4</name>
    <name evidence="7" type="synonym">fb52d02</name>
    <name evidence="7" type="synonym">wu:fb52d02</name>
    <name evidence="7" type="synonym">zgc:153988</name>
</gene>
<reference evidence="7" key="7">
    <citation type="submission" date="2025-04" db="UniProtKB">
        <authorList>
            <consortium name="RefSeq"/>
        </authorList>
    </citation>
    <scope>IDENTIFICATION</scope>
</reference>
<dbReference type="AlphaFoldDB" id="Q08BC3"/>
<dbReference type="KEGG" id="dre:559260"/>
<dbReference type="GeneTree" id="ENSGT01030000234592"/>
<dbReference type="Pfam" id="PF01223">
    <property type="entry name" value="Endonuclease_NS"/>
    <property type="match status" value="1"/>
</dbReference>
<evidence type="ECO:0000313" key="6">
    <source>
        <dbReference type="Proteomes" id="UP000000437"/>
    </source>
</evidence>
<dbReference type="EMBL" id="BC124785">
    <property type="protein sequence ID" value="AAI24786.1"/>
    <property type="molecule type" value="mRNA"/>
</dbReference>
<dbReference type="GO" id="GO:0016787">
    <property type="term" value="F:hydrolase activity"/>
    <property type="evidence" value="ECO:0007669"/>
    <property type="project" value="InterPro"/>
</dbReference>
<dbReference type="PANTHER" id="PTHR21472">
    <property type="entry name" value="ENDONUCLEASE DOMAIN-CONTAINING 1 PROTEIN ENDOD1"/>
    <property type="match status" value="1"/>
</dbReference>
<dbReference type="HOGENOM" id="CLU_035817_2_0_1"/>
<reference evidence="5 6" key="3">
    <citation type="journal article" date="2013" name="Nature">
        <title>The zebrafish reference genome sequence and its relationship to the human genome.</title>
        <authorList>
            <consortium name="Genome Reference Consortium Zebrafish"/>
            <person name="Howe K."/>
            <person name="Clark M.D."/>
            <person name="Torroja C.F."/>
            <person name="Torrance J."/>
            <person name="Berthelot C."/>
            <person name="Muffato M."/>
            <person name="Collins J.E."/>
            <person name="Humphray S."/>
            <person name="McLaren K."/>
            <person name="Matthews L."/>
            <person name="McLaren S."/>
            <person name="Sealy I."/>
            <person name="Caccamo M."/>
            <person name="Churcher C."/>
            <person name="Scott C."/>
            <person name="Barrett J.C."/>
            <person name="Koch R."/>
            <person name="Rauch G.J."/>
            <person name="White S."/>
            <person name="Chow W."/>
            <person name="Kilian B."/>
            <person name="Quintais L.T."/>
            <person name="Guerra-Assuncao J.A."/>
            <person name="Zhou Y."/>
            <person name="Gu Y."/>
            <person name="Yen J."/>
            <person name="Vogel J.H."/>
            <person name="Eyre T."/>
            <person name="Redmond S."/>
            <person name="Banerjee R."/>
            <person name="Chi J."/>
            <person name="Fu B."/>
            <person name="Langley E."/>
            <person name="Maguire S.F."/>
            <person name="Laird G.K."/>
            <person name="Lloyd D."/>
            <person name="Kenyon E."/>
            <person name="Donaldson S."/>
            <person name="Sehra H."/>
            <person name="Almeida-King J."/>
            <person name="Loveland J."/>
            <person name="Trevanion S."/>
            <person name="Jones M."/>
            <person name="Quail M."/>
            <person name="Willey D."/>
            <person name="Hunt A."/>
            <person name="Burton J."/>
            <person name="Sims S."/>
            <person name="McLay K."/>
            <person name="Plumb B."/>
            <person name="Davis J."/>
            <person name="Clee C."/>
            <person name="Oliver K."/>
            <person name="Clark R."/>
            <person name="Riddle C."/>
            <person name="Elliot D."/>
            <person name="Eliott D."/>
            <person name="Threadgold G."/>
            <person name="Harden G."/>
            <person name="Ware D."/>
            <person name="Begum S."/>
            <person name="Mortimore B."/>
            <person name="Mortimer B."/>
            <person name="Kerry G."/>
            <person name="Heath P."/>
            <person name="Phillimore B."/>
            <person name="Tracey A."/>
            <person name="Corby N."/>
            <person name="Dunn M."/>
            <person name="Johnson C."/>
            <person name="Wood J."/>
            <person name="Clark S."/>
            <person name="Pelan S."/>
            <person name="Griffiths G."/>
            <person name="Smith M."/>
            <person name="Glithero R."/>
            <person name="Howden P."/>
            <person name="Barker N."/>
            <person name="Lloyd C."/>
            <person name="Stevens C."/>
            <person name="Harley J."/>
            <person name="Holt K."/>
            <person name="Panagiotidis G."/>
            <person name="Lovell J."/>
            <person name="Beasley H."/>
            <person name="Henderson C."/>
            <person name="Gordon D."/>
            <person name="Auger K."/>
            <person name="Wright D."/>
            <person name="Collins J."/>
            <person name="Raisen C."/>
            <person name="Dyer L."/>
            <person name="Leung K."/>
            <person name="Robertson L."/>
            <person name="Ambridge K."/>
            <person name="Leongamornlert D."/>
            <person name="McGuire S."/>
            <person name="Gilderthorp R."/>
            <person name="Griffiths C."/>
            <person name="Manthravadi D."/>
            <person name="Nichol S."/>
            <person name="Barker G."/>
            <person name="Whitehead S."/>
            <person name="Kay M."/>
            <person name="Brown J."/>
            <person name="Murnane C."/>
            <person name="Gray E."/>
            <person name="Humphries M."/>
            <person name="Sycamore N."/>
            <person name="Barker D."/>
            <person name="Saunders D."/>
            <person name="Wallis J."/>
            <person name="Babbage A."/>
            <person name="Hammond S."/>
            <person name="Mashreghi-Mohammadi M."/>
            <person name="Barr L."/>
            <person name="Martin S."/>
            <person name="Wray P."/>
            <person name="Ellington A."/>
            <person name="Matthews N."/>
            <person name="Ellwood M."/>
            <person name="Woodmansey R."/>
            <person name="Clark G."/>
            <person name="Cooper J."/>
            <person name="Cooper J."/>
            <person name="Tromans A."/>
            <person name="Grafham D."/>
            <person name="Skuce C."/>
            <person name="Pandian R."/>
            <person name="Andrews R."/>
            <person name="Harrison E."/>
            <person name="Kimberley A."/>
            <person name="Garnett J."/>
            <person name="Fosker N."/>
            <person name="Hall R."/>
            <person name="Garner P."/>
            <person name="Kelly D."/>
            <person name="Bird C."/>
            <person name="Palmer S."/>
            <person name="Gehring I."/>
            <person name="Berger A."/>
            <person name="Dooley C.M."/>
            <person name="Ersan-Urun Z."/>
            <person name="Eser C."/>
            <person name="Geiger H."/>
            <person name="Geisler M."/>
            <person name="Karotki L."/>
            <person name="Kirn A."/>
            <person name="Konantz J."/>
            <person name="Konantz M."/>
            <person name="Oberlander M."/>
            <person name="Rudolph-Geiger S."/>
            <person name="Teucke M."/>
            <person name="Lanz C."/>
            <person name="Raddatz G."/>
            <person name="Osoegawa K."/>
            <person name="Zhu B."/>
            <person name="Rapp A."/>
            <person name="Widaa S."/>
            <person name="Langford C."/>
            <person name="Yang F."/>
            <person name="Schuster S.C."/>
            <person name="Carter N.P."/>
            <person name="Harrow J."/>
            <person name="Ning Z."/>
            <person name="Herrero J."/>
            <person name="Searle S.M."/>
            <person name="Enright A."/>
            <person name="Geisler R."/>
            <person name="Plasterk R.H."/>
            <person name="Lee C."/>
            <person name="Westerfield M."/>
            <person name="de Jong P.J."/>
            <person name="Zon L.I."/>
            <person name="Postlethwait J.H."/>
            <person name="Nusslein-Volhard C."/>
            <person name="Hubbard T.J."/>
            <person name="Roest Crollius H."/>
            <person name="Rogers J."/>
            <person name="Stemple D.L."/>
        </authorList>
    </citation>
    <scope>NUCLEOTIDE SEQUENCE [LARGE SCALE GENOMIC DNA]</scope>
    <source>
        <strain evidence="5">Tuebingen</strain>
    </source>
</reference>
<dbReference type="GO" id="GO:0003676">
    <property type="term" value="F:nucleic acid binding"/>
    <property type="evidence" value="ECO:0007669"/>
    <property type="project" value="InterPro"/>
</dbReference>
<dbReference type="eggNOG" id="ENOG502QQYK">
    <property type="taxonomic scope" value="Eukaryota"/>
</dbReference>
<dbReference type="OMA" id="PSHMWMA"/>
<evidence type="ECO:0000259" key="2">
    <source>
        <dbReference type="SMART" id="SM00477"/>
    </source>
</evidence>
<reference evidence="7" key="5">
    <citation type="journal article" date="2016" name="BMC Genomics">
        <title>Gene evolution and gene expression after whole genome duplication in fish: the PhyloFish database.</title>
        <authorList>
            <person name="Pasquier J."/>
            <person name="Cabau C."/>
            <person name="Nguyen T."/>
            <person name="Jouanno E."/>
            <person name="Severac D."/>
            <person name="Braasch I."/>
            <person name="Journot L."/>
            <person name="Pontarotti P."/>
            <person name="Klopp C."/>
            <person name="Postlethwait J.H."/>
            <person name="Guiguen Y."/>
            <person name="Bobe J."/>
        </authorList>
    </citation>
    <scope>NUCLEOTIDE SEQUENCE</scope>
</reference>
<dbReference type="Gene3D" id="3.40.570.10">
    <property type="entry name" value="Extracellular Endonuclease, subunit A"/>
    <property type="match status" value="1"/>
</dbReference>
<dbReference type="InterPro" id="IPR044929">
    <property type="entry name" value="DNA/RNA_non-sp_Endonuclease_sf"/>
</dbReference>
<reference evidence="5" key="2">
    <citation type="submission" date="2012-02" db="UniProtKB">
        <authorList>
            <consortium name="Ensembl"/>
        </authorList>
    </citation>
    <scope>IDENTIFICATION</scope>
    <source>
        <strain evidence="5">Tuebingen</strain>
    </source>
</reference>
<proteinExistence type="evidence at protein level"/>
<feature type="chain" id="PRO_5035034601" evidence="1 7">
    <location>
        <begin position="20"/>
        <end position="266"/>
    </location>
</feature>
<dbReference type="AGR" id="ZFIN:ZDB-GENE-030131-898"/>
<reference evidence="4" key="1">
    <citation type="submission" date="2006-10" db="EMBL/GenBank/DDBJ databases">
        <authorList>
            <consortium name="NIH - Zebrafish Gene Collection (ZGC) project"/>
        </authorList>
    </citation>
    <scope>NUCLEOTIDE SEQUENCE [LARGE SCALE MRNA]</scope>
    <source>
        <tissue evidence="4">Whole</tissue>
    </source>
</reference>
<evidence type="ECO:0000256" key="1">
    <source>
        <dbReference type="SAM" id="SignalP"/>
    </source>
</evidence>
<name>Q08BC3_DANRE</name>
<dbReference type="GeneID" id="559260"/>
<feature type="domain" description="DNA/RNA non-specific endonuclease/pyrophosphatase/phosphodiesterase" evidence="3">
    <location>
        <begin position="64"/>
        <end position="260"/>
    </location>
</feature>
<reference evidence="7" key="6">
    <citation type="journal article" date="2017" name="Nat. Commun.">
        <title>Evolution of complexity in the zebrafish synapse proteome.</title>
        <authorList>
            <person name="Bayes A."/>
            <person name="Collins M.O."/>
            <person name="Reig-Viader R."/>
            <person name="Gou G."/>
            <person name="Goulding D."/>
            <person name="Izquierdo A."/>
            <person name="Choudhary J.S."/>
            <person name="Emes R.D."/>
            <person name="Grant S.G."/>
        </authorList>
    </citation>
    <scope>NUCLEOTIDE SEQUENCE</scope>
</reference>
<dbReference type="PANTHER" id="PTHR21472:SF15">
    <property type="entry name" value="ENDONUCLEASE DOMAIN-CONTAINING 1 PROTEIN-RELATED"/>
    <property type="match status" value="1"/>
</dbReference>
<dbReference type="STRING" id="7955.ENSDARP00000095939"/>
<dbReference type="SMART" id="SM00477">
    <property type="entry name" value="NUC"/>
    <property type="match status" value="1"/>
</dbReference>
<evidence type="ECO:0000313" key="8">
    <source>
        <dbReference type="ZFIN" id="ZDB-GENE-030131-898"/>
    </source>
</evidence>
<accession>Q08BC3</accession>
<keyword evidence="9" id="KW-1267">Proteomics identification</keyword>